<accession>A0A3E0DX46</accession>
<dbReference type="AlphaFoldDB" id="A0A3E0DX46"/>
<dbReference type="PANTHER" id="PTHR42695:SF5">
    <property type="entry name" value="GLUTAMINE AMIDOTRANSFERASE YLR126C-RELATED"/>
    <property type="match status" value="1"/>
</dbReference>
<dbReference type="Proteomes" id="UP000256542">
    <property type="component" value="Unassembled WGS sequence"/>
</dbReference>
<evidence type="ECO:0000313" key="3">
    <source>
        <dbReference type="Proteomes" id="UP000256542"/>
    </source>
</evidence>
<name>A0A3E0DX46_9GAMM</name>
<sequence>MKIGILVVGLTAQSLLPTFGSYSDRFVTLLKEQDANFEFDAFEVCNHQYPTGVDQCDAWLITGSKSNLDEQLPWMLWLSEFIVQINAQKRPLIGICFGHQIIADALGGKVACYEGGWGVGIHRYQFVGNDSLLPTHLASFAICAMHQYQVVAKPEPARVFARSDFCQYAGLLYDQHILTLQGHPEFNKAYEVALIEMLKDDFLSPALSEQGLLSLEQESLDADEVISWIVNFIKQAKPL</sequence>
<evidence type="ECO:0000259" key="1">
    <source>
        <dbReference type="Pfam" id="PF00117"/>
    </source>
</evidence>
<gene>
    <name evidence="2" type="ORF">DFP81_101226</name>
</gene>
<dbReference type="PANTHER" id="PTHR42695">
    <property type="entry name" value="GLUTAMINE AMIDOTRANSFERASE YLR126C-RELATED"/>
    <property type="match status" value="1"/>
</dbReference>
<evidence type="ECO:0000313" key="2">
    <source>
        <dbReference type="EMBL" id="REG86661.1"/>
    </source>
</evidence>
<dbReference type="OrthoDB" id="9813383at2"/>
<keyword evidence="3" id="KW-1185">Reference proteome</keyword>
<dbReference type="Pfam" id="PF00117">
    <property type="entry name" value="GATase"/>
    <property type="match status" value="1"/>
</dbReference>
<keyword evidence="2" id="KW-0315">Glutamine amidotransferase</keyword>
<comment type="caution">
    <text evidence="2">The sequence shown here is derived from an EMBL/GenBank/DDBJ whole genome shotgun (WGS) entry which is preliminary data.</text>
</comment>
<dbReference type="GO" id="GO:0005829">
    <property type="term" value="C:cytosol"/>
    <property type="evidence" value="ECO:0007669"/>
    <property type="project" value="TreeGrafter"/>
</dbReference>
<protein>
    <submittedName>
        <fullName evidence="2">GMP synthase-like glutamine amidotransferase</fullName>
    </submittedName>
</protein>
<dbReference type="EMBL" id="QUNG01000001">
    <property type="protein sequence ID" value="REG86661.1"/>
    <property type="molecule type" value="Genomic_DNA"/>
</dbReference>
<dbReference type="InterPro" id="IPR029062">
    <property type="entry name" value="Class_I_gatase-like"/>
</dbReference>
<feature type="domain" description="Glutamine amidotransferase" evidence="1">
    <location>
        <begin position="81"/>
        <end position="188"/>
    </location>
</feature>
<dbReference type="SUPFAM" id="SSF52317">
    <property type="entry name" value="Class I glutamine amidotransferase-like"/>
    <property type="match status" value="1"/>
</dbReference>
<dbReference type="InterPro" id="IPR017926">
    <property type="entry name" value="GATASE"/>
</dbReference>
<keyword evidence="2" id="KW-0808">Transferase</keyword>
<dbReference type="GO" id="GO:0016740">
    <property type="term" value="F:transferase activity"/>
    <property type="evidence" value="ECO:0007669"/>
    <property type="project" value="UniProtKB-KW"/>
</dbReference>
<organism evidence="2 3">
    <name type="scientific">Marinomonas pollencensis</name>
    <dbReference type="NCBI Taxonomy" id="491954"/>
    <lineage>
        <taxon>Bacteria</taxon>
        <taxon>Pseudomonadati</taxon>
        <taxon>Pseudomonadota</taxon>
        <taxon>Gammaproteobacteria</taxon>
        <taxon>Oceanospirillales</taxon>
        <taxon>Oceanospirillaceae</taxon>
        <taxon>Marinomonas</taxon>
    </lineage>
</organism>
<proteinExistence type="predicted"/>
<dbReference type="PROSITE" id="PS51273">
    <property type="entry name" value="GATASE_TYPE_1"/>
    <property type="match status" value="1"/>
</dbReference>
<dbReference type="Gene3D" id="3.40.50.880">
    <property type="match status" value="1"/>
</dbReference>
<reference evidence="2 3" key="1">
    <citation type="submission" date="2018-08" db="EMBL/GenBank/DDBJ databases">
        <title>Genomic Encyclopedia of Type Strains, Phase III (KMG-III): the genomes of soil and plant-associated and newly described type strains.</title>
        <authorList>
            <person name="Whitman W."/>
        </authorList>
    </citation>
    <scope>NUCLEOTIDE SEQUENCE [LARGE SCALE GENOMIC DNA]</scope>
    <source>
        <strain evidence="2 3">CECT 7375</strain>
    </source>
</reference>
<dbReference type="InterPro" id="IPR044992">
    <property type="entry name" value="ChyE-like"/>
</dbReference>
<dbReference type="RefSeq" id="WP_115895916.1">
    <property type="nucleotide sequence ID" value="NZ_QUNG01000001.1"/>
</dbReference>
<dbReference type="CDD" id="cd01741">
    <property type="entry name" value="GATase1_1"/>
    <property type="match status" value="1"/>
</dbReference>